<accession>A0A9W6XDS4</accession>
<keyword evidence="4" id="KW-1185">Reference proteome</keyword>
<dbReference type="Pfam" id="PF03732">
    <property type="entry name" value="Retrotrans_gag"/>
    <property type="match status" value="1"/>
</dbReference>
<evidence type="ECO:0000256" key="1">
    <source>
        <dbReference type="SAM" id="MobiDB-lite"/>
    </source>
</evidence>
<feature type="domain" description="Retrotransposon gag" evidence="2">
    <location>
        <begin position="244"/>
        <end position="316"/>
    </location>
</feature>
<comment type="caution">
    <text evidence="3">The sequence shown here is derived from an EMBL/GenBank/DDBJ whole genome shotgun (WGS) entry which is preliminary data.</text>
</comment>
<protein>
    <submittedName>
        <fullName evidence="3">Unnamed protein product</fullName>
    </submittedName>
</protein>
<name>A0A9W6XDS4_9STRA</name>
<evidence type="ECO:0000313" key="3">
    <source>
        <dbReference type="EMBL" id="GMF36538.1"/>
    </source>
</evidence>
<evidence type="ECO:0000259" key="2">
    <source>
        <dbReference type="Pfam" id="PF03732"/>
    </source>
</evidence>
<gene>
    <name evidence="3" type="ORF">Pfra01_000998800</name>
</gene>
<sequence length="544" mass="61812">MGTFADQAIRNPIFHGYIRRPAQPTPVWLIRCPCLSVQEQINHLLETMGFEYAARPSKVFLQVWEVGDVSAELAKWKRKLKYSFGTRSSTTVPKLNGIGPSTVPVPSTPKKILTWPGFQTASTEGEVFSKSAEAPYSMVSHMITPKKSLRRRLIYDGTHDDDDDDNAGRDDADPCEGLTTQTRRSYHHVDDDGAQRIKLTHHISLSKLPKLRNHSEHALKWLRAFIYEMQGTNTSQDCWHVPFELCMEDGASYWIRQLPQATRTRWSQLCEAFINYYGIQYHESAAELKYYAAQQDPGEHICDYIQRLNGYARSANIIYNKGGAAGARHVKPFLTTCCDGDMVANIIPQIFDNIADVEVVINEIMAAERHHREQRNYVQMLVSTNDRRRYFRSTHHGRHSGRNNRIRTRNAKIAEVPEEQLMITQRSEDVLDDYGRTINQSRVSCKSDSASNGMLSSTILMDCVVVNRISLVKVSHTRHKHPEPDHFMVYTELTTTRLGSGSTSFVSRQLHASSQSVGFLSRVQHAYKSMHRAAACPTGSIKLL</sequence>
<dbReference type="Proteomes" id="UP001165121">
    <property type="component" value="Unassembled WGS sequence"/>
</dbReference>
<dbReference type="EMBL" id="BSXT01000949">
    <property type="protein sequence ID" value="GMF36538.1"/>
    <property type="molecule type" value="Genomic_DNA"/>
</dbReference>
<proteinExistence type="predicted"/>
<dbReference type="InterPro" id="IPR005162">
    <property type="entry name" value="Retrotrans_gag_dom"/>
</dbReference>
<reference evidence="3" key="1">
    <citation type="submission" date="2023-04" db="EMBL/GenBank/DDBJ databases">
        <title>Phytophthora fragariaefolia NBRC 109709.</title>
        <authorList>
            <person name="Ichikawa N."/>
            <person name="Sato H."/>
            <person name="Tonouchi N."/>
        </authorList>
    </citation>
    <scope>NUCLEOTIDE SEQUENCE</scope>
    <source>
        <strain evidence="3">NBRC 109709</strain>
    </source>
</reference>
<feature type="region of interest" description="Disordered" evidence="1">
    <location>
        <begin position="157"/>
        <end position="179"/>
    </location>
</feature>
<dbReference type="AlphaFoldDB" id="A0A9W6XDS4"/>
<organism evidence="3 4">
    <name type="scientific">Phytophthora fragariaefolia</name>
    <dbReference type="NCBI Taxonomy" id="1490495"/>
    <lineage>
        <taxon>Eukaryota</taxon>
        <taxon>Sar</taxon>
        <taxon>Stramenopiles</taxon>
        <taxon>Oomycota</taxon>
        <taxon>Peronosporomycetes</taxon>
        <taxon>Peronosporales</taxon>
        <taxon>Peronosporaceae</taxon>
        <taxon>Phytophthora</taxon>
    </lineage>
</organism>
<evidence type="ECO:0000313" key="4">
    <source>
        <dbReference type="Proteomes" id="UP001165121"/>
    </source>
</evidence>